<dbReference type="PANTHER" id="PTHR40114:SF1">
    <property type="entry name" value="SLR0698 PROTEIN"/>
    <property type="match status" value="1"/>
</dbReference>
<dbReference type="PROSITE" id="PS51707">
    <property type="entry name" value="CYTH"/>
    <property type="match status" value="1"/>
</dbReference>
<evidence type="ECO:0000313" key="4">
    <source>
        <dbReference type="Proteomes" id="UP000245865"/>
    </source>
</evidence>
<evidence type="ECO:0000259" key="2">
    <source>
        <dbReference type="PROSITE" id="PS51707"/>
    </source>
</evidence>
<feature type="active site" description="Proton acceptor" evidence="1">
    <location>
        <position position="27"/>
    </location>
</feature>
<dbReference type="Pfam" id="PF01928">
    <property type="entry name" value="CYTH"/>
    <property type="match status" value="1"/>
</dbReference>
<evidence type="ECO:0000256" key="1">
    <source>
        <dbReference type="PIRSR" id="PIRSR016487-1"/>
    </source>
</evidence>
<dbReference type="InterPro" id="IPR012042">
    <property type="entry name" value="NeuTTM/CthTTM-like"/>
</dbReference>
<dbReference type="PIRSF" id="PIRSF016487">
    <property type="entry name" value="CYTH_UCP016487"/>
    <property type="match status" value="1"/>
</dbReference>
<proteinExistence type="predicted"/>
<accession>A0A316J9Z8</accession>
<protein>
    <submittedName>
        <fullName evidence="3">Adenylate cyclase</fullName>
    </submittedName>
</protein>
<sequence length="152" mass="17072">MKEIERKFLVRGPVPEGLVGKPIRQGYITAASDTAEVRLRQKGEACFLTVKSGDGLVRDEYEIAIGKPEFETLWPLTEGRRVEKTRYTGRLADGLEFELDVFEGHLVPLMLVEVEFPSEAAARAFIPPNWFGEDVTEDKSYRNSALALSRPS</sequence>
<organism evidence="3 4">
    <name type="scientific">Falsochrobactrum shanghaiense</name>
    <dbReference type="NCBI Taxonomy" id="2201899"/>
    <lineage>
        <taxon>Bacteria</taxon>
        <taxon>Pseudomonadati</taxon>
        <taxon>Pseudomonadota</taxon>
        <taxon>Alphaproteobacteria</taxon>
        <taxon>Hyphomicrobiales</taxon>
        <taxon>Brucellaceae</taxon>
        <taxon>Falsochrobactrum</taxon>
    </lineage>
</organism>
<name>A0A316J9Z8_9HYPH</name>
<keyword evidence="4" id="KW-1185">Reference proteome</keyword>
<dbReference type="CDD" id="cd07761">
    <property type="entry name" value="CYTH-like_CthTTM-like"/>
    <property type="match status" value="1"/>
</dbReference>
<dbReference type="SMART" id="SM01118">
    <property type="entry name" value="CYTH"/>
    <property type="match status" value="1"/>
</dbReference>
<feature type="domain" description="CYTH" evidence="2">
    <location>
        <begin position="1"/>
        <end position="150"/>
    </location>
</feature>
<dbReference type="SUPFAM" id="SSF55154">
    <property type="entry name" value="CYTH-like phosphatases"/>
    <property type="match status" value="1"/>
</dbReference>
<dbReference type="OrthoDB" id="9805588at2"/>
<dbReference type="EMBL" id="QGDB01000004">
    <property type="protein sequence ID" value="PWL17599.1"/>
    <property type="molecule type" value="Genomic_DNA"/>
</dbReference>
<dbReference type="InterPro" id="IPR033469">
    <property type="entry name" value="CYTH-like_dom_sf"/>
</dbReference>
<dbReference type="Gene3D" id="2.40.320.10">
    <property type="entry name" value="Hypothetical Protein Pfu-838710-001"/>
    <property type="match status" value="1"/>
</dbReference>
<reference evidence="3 4" key="1">
    <citation type="submission" date="2018-05" db="EMBL/GenBank/DDBJ databases">
        <title>Comparative genomic sequence analysis between strain HN4 and CCM 8460T (Falsochrobactrum ovis) will provide more evidence to prove that HN4 is a new species of Falsochrobactrum.</title>
        <authorList>
            <person name="Lyu W."/>
            <person name="Sun L."/>
            <person name="Yao L."/>
        </authorList>
    </citation>
    <scope>NUCLEOTIDE SEQUENCE [LARGE SCALE GENOMIC DNA]</scope>
    <source>
        <strain evidence="3 4">HN4</strain>
    </source>
</reference>
<dbReference type="Proteomes" id="UP000245865">
    <property type="component" value="Unassembled WGS sequence"/>
</dbReference>
<dbReference type="InterPro" id="IPR023577">
    <property type="entry name" value="CYTH_domain"/>
</dbReference>
<dbReference type="AlphaFoldDB" id="A0A316J9Z8"/>
<comment type="caution">
    <text evidence="3">The sequence shown here is derived from an EMBL/GenBank/DDBJ whole genome shotgun (WGS) entry which is preliminary data.</text>
</comment>
<dbReference type="PANTHER" id="PTHR40114">
    <property type="entry name" value="SLR0698 PROTEIN"/>
    <property type="match status" value="1"/>
</dbReference>
<gene>
    <name evidence="3" type="ORF">DKP76_12675</name>
</gene>
<dbReference type="RefSeq" id="WP_109707160.1">
    <property type="nucleotide sequence ID" value="NZ_QGDB01000004.1"/>
</dbReference>
<evidence type="ECO:0000313" key="3">
    <source>
        <dbReference type="EMBL" id="PWL17599.1"/>
    </source>
</evidence>